<dbReference type="EMBL" id="PZQS01000002">
    <property type="protein sequence ID" value="PVD35623.1"/>
    <property type="molecule type" value="Genomic_DNA"/>
</dbReference>
<keyword evidence="2" id="KW-1133">Transmembrane helix</keyword>
<protein>
    <recommendedName>
        <fullName evidence="4">Farnesoic acid O-methyl transferase domain-containing protein</fullName>
    </recommendedName>
</protein>
<reference evidence="5 6" key="1">
    <citation type="submission" date="2018-04" db="EMBL/GenBank/DDBJ databases">
        <title>The genome of golden apple snail Pomacea canaliculata provides insight into stress tolerance and invasive adaptation.</title>
        <authorList>
            <person name="Liu C."/>
            <person name="Liu B."/>
            <person name="Ren Y."/>
            <person name="Zhang Y."/>
            <person name="Wang H."/>
            <person name="Li S."/>
            <person name="Jiang F."/>
            <person name="Yin L."/>
            <person name="Zhang G."/>
            <person name="Qian W."/>
            <person name="Fan W."/>
        </authorList>
    </citation>
    <scope>NUCLEOTIDE SEQUENCE [LARGE SCALE GENOMIC DNA]</scope>
    <source>
        <strain evidence="5">SZHN2017</strain>
        <tissue evidence="5">Muscle</tissue>
    </source>
</reference>
<feature type="compositionally biased region" description="Low complexity" evidence="1">
    <location>
        <begin position="180"/>
        <end position="212"/>
    </location>
</feature>
<evidence type="ECO:0000259" key="4">
    <source>
        <dbReference type="Pfam" id="PF12248"/>
    </source>
</evidence>
<keyword evidence="2" id="KW-0812">Transmembrane</keyword>
<proteinExistence type="predicted"/>
<evidence type="ECO:0000256" key="3">
    <source>
        <dbReference type="SAM" id="SignalP"/>
    </source>
</evidence>
<accession>A0A2T7PQB6</accession>
<keyword evidence="3" id="KW-0732">Signal</keyword>
<dbReference type="Proteomes" id="UP000245119">
    <property type="component" value="Linkage Group LG2"/>
</dbReference>
<feature type="chain" id="PRO_5015550044" description="Farnesoic acid O-methyl transferase domain-containing protein" evidence="3">
    <location>
        <begin position="20"/>
        <end position="340"/>
    </location>
</feature>
<organism evidence="5 6">
    <name type="scientific">Pomacea canaliculata</name>
    <name type="common">Golden apple snail</name>
    <dbReference type="NCBI Taxonomy" id="400727"/>
    <lineage>
        <taxon>Eukaryota</taxon>
        <taxon>Metazoa</taxon>
        <taxon>Spiralia</taxon>
        <taxon>Lophotrochozoa</taxon>
        <taxon>Mollusca</taxon>
        <taxon>Gastropoda</taxon>
        <taxon>Caenogastropoda</taxon>
        <taxon>Architaenioglossa</taxon>
        <taxon>Ampullarioidea</taxon>
        <taxon>Ampullariidae</taxon>
        <taxon>Pomacea</taxon>
    </lineage>
</organism>
<dbReference type="AlphaFoldDB" id="A0A2T7PQB6"/>
<evidence type="ECO:0000313" key="5">
    <source>
        <dbReference type="EMBL" id="PVD35623.1"/>
    </source>
</evidence>
<feature type="region of interest" description="Disordered" evidence="1">
    <location>
        <begin position="175"/>
        <end position="212"/>
    </location>
</feature>
<evidence type="ECO:0000313" key="6">
    <source>
        <dbReference type="Proteomes" id="UP000245119"/>
    </source>
</evidence>
<feature type="signal peptide" evidence="3">
    <location>
        <begin position="1"/>
        <end position="19"/>
    </location>
</feature>
<dbReference type="STRING" id="400727.A0A2T7PQB6"/>
<evidence type="ECO:0000256" key="2">
    <source>
        <dbReference type="SAM" id="Phobius"/>
    </source>
</evidence>
<name>A0A2T7PQB6_POMCA</name>
<evidence type="ECO:0000256" key="1">
    <source>
        <dbReference type="SAM" id="MobiDB-lite"/>
    </source>
</evidence>
<keyword evidence="6" id="KW-1185">Reference proteome</keyword>
<sequence length="340" mass="37404">MGTLVRVALLICHLTVAHTETCSYEVSLPAIYSYQEVPLPSVNVSNSLVLEVKACMDAHLAISNSLDLSKDMFEFVFGAGSNTICSIRSCRQFCQITKTFDRTLSCNEFRKVWIAWGPPGVRLGVGGKADNNTLLTTTCGASLTVHHVWISMYETTSGDWRVDCTYNETSASTKSDLAKSTATPTPTAQNTTQSSMQETTTSAASSPSPNTSRYFCEQVRQSSIEMTAEKIVKELRLKEQTSARRRQLETTSDHRASAQLMGLTAVAVLVTVALAVIIPDLIALFVWTTVKLQMVKKQGLKTSRLSPEFPRKSLYQNSALSLAVIQIFRMLIDERGKASH</sequence>
<feature type="transmembrane region" description="Helical" evidence="2">
    <location>
        <begin position="260"/>
        <end position="287"/>
    </location>
</feature>
<feature type="domain" description="Farnesoic acid O-methyl transferase" evidence="4">
    <location>
        <begin position="40"/>
        <end position="165"/>
    </location>
</feature>
<dbReference type="InterPro" id="IPR022041">
    <property type="entry name" value="Methyltransf_FA"/>
</dbReference>
<gene>
    <name evidence="5" type="ORF">C0Q70_02586</name>
</gene>
<comment type="caution">
    <text evidence="5">The sequence shown here is derived from an EMBL/GenBank/DDBJ whole genome shotgun (WGS) entry which is preliminary data.</text>
</comment>
<keyword evidence="2" id="KW-0472">Membrane</keyword>
<dbReference type="Pfam" id="PF12248">
    <property type="entry name" value="Methyltransf_FA"/>
    <property type="match status" value="1"/>
</dbReference>